<comment type="caution">
    <text evidence="2">The sequence shown here is derived from an EMBL/GenBank/DDBJ whole genome shotgun (WGS) entry which is preliminary data.</text>
</comment>
<keyword evidence="1" id="KW-0812">Transmembrane</keyword>
<dbReference type="AlphaFoldDB" id="Q1JVV1"/>
<dbReference type="RefSeq" id="WP_006002893.1">
    <property type="nucleotide sequence ID" value="NZ_AAEW02000030.1"/>
</dbReference>
<sequence length="182" mass="20440">MPTLKVGRLNNSRGFTLVELSIVVALISLFAVLSVPLLGSVAENNLNHSARRLAGMVKYLFNETALTATQHRLVFNLDDNLCTVEQLSELGEWQTPEGRVRQYRFPGNVDIKDIWVDERGKMTTGTVTITFHPQGWLPQTTVHLQQDKQDDGNELTIHLLPFTGSAEIEEGYHEFDDGNDSF</sequence>
<reference evidence="2" key="2">
    <citation type="submission" date="2006-05" db="EMBL/GenBank/DDBJ databases">
        <title>Sequencing of the draft genome and assembly of Desulfuromonas acetoxidans DSM 684.</title>
        <authorList>
            <consortium name="US DOE Joint Genome Institute (JGI-PGF)"/>
            <person name="Copeland A."/>
            <person name="Lucas S."/>
            <person name="Lapidus A."/>
            <person name="Barry K."/>
            <person name="Detter J.C."/>
            <person name="Glavina del Rio T."/>
            <person name="Hammon N."/>
            <person name="Israni S."/>
            <person name="Dalin E."/>
            <person name="Tice H."/>
            <person name="Bruce D."/>
            <person name="Pitluck S."/>
            <person name="Richardson P."/>
        </authorList>
    </citation>
    <scope>NUCLEOTIDE SEQUENCE [LARGE SCALE GENOMIC DNA]</scope>
    <source>
        <strain evidence="2">DSM 684</strain>
    </source>
</reference>
<dbReference type="EMBL" id="AAEW02000030">
    <property type="protein sequence ID" value="EAT14375.1"/>
    <property type="molecule type" value="Genomic_DNA"/>
</dbReference>
<dbReference type="OrthoDB" id="5405654at2"/>
<dbReference type="InterPro" id="IPR012902">
    <property type="entry name" value="N_methyl_site"/>
</dbReference>
<keyword evidence="1" id="KW-0472">Membrane</keyword>
<gene>
    <name evidence="2" type="ORF">Dace_0243</name>
</gene>
<evidence type="ECO:0008006" key="4">
    <source>
        <dbReference type="Google" id="ProtNLM"/>
    </source>
</evidence>
<dbReference type="InterPro" id="IPR045584">
    <property type="entry name" value="Pilin-like"/>
</dbReference>
<proteinExistence type="predicted"/>
<feature type="transmembrane region" description="Helical" evidence="1">
    <location>
        <begin position="20"/>
        <end position="42"/>
    </location>
</feature>
<protein>
    <recommendedName>
        <fullName evidence="4">General secretion pathway protein H</fullName>
    </recommendedName>
</protein>
<keyword evidence="3" id="KW-1185">Reference proteome</keyword>
<dbReference type="Pfam" id="PF07963">
    <property type="entry name" value="N_methyl"/>
    <property type="match status" value="1"/>
</dbReference>
<dbReference type="PROSITE" id="PS00409">
    <property type="entry name" value="PROKAR_NTER_METHYL"/>
    <property type="match status" value="1"/>
</dbReference>
<dbReference type="NCBIfam" id="TIGR02532">
    <property type="entry name" value="IV_pilin_GFxxxE"/>
    <property type="match status" value="1"/>
</dbReference>
<dbReference type="SUPFAM" id="SSF54523">
    <property type="entry name" value="Pili subunits"/>
    <property type="match status" value="1"/>
</dbReference>
<evidence type="ECO:0000313" key="2">
    <source>
        <dbReference type="EMBL" id="EAT14375.1"/>
    </source>
</evidence>
<reference evidence="2" key="1">
    <citation type="submission" date="2006-05" db="EMBL/GenBank/DDBJ databases">
        <title>Annotation of the draft genome assembly of Desulfuromonas acetoxidans DSM 684.</title>
        <authorList>
            <consortium name="US DOE Joint Genome Institute (JGI-ORNL)"/>
            <person name="Larimer F."/>
            <person name="Land M."/>
            <person name="Hauser L."/>
        </authorList>
    </citation>
    <scope>NUCLEOTIDE SEQUENCE [LARGE SCALE GENOMIC DNA]</scope>
    <source>
        <strain evidence="2">DSM 684</strain>
    </source>
</reference>
<name>Q1JVV1_DESA6</name>
<keyword evidence="1" id="KW-1133">Transmembrane helix</keyword>
<dbReference type="Proteomes" id="UP000005695">
    <property type="component" value="Unassembled WGS sequence"/>
</dbReference>
<evidence type="ECO:0000256" key="1">
    <source>
        <dbReference type="SAM" id="Phobius"/>
    </source>
</evidence>
<organism evidence="2 3">
    <name type="scientific">Desulfuromonas acetoxidans (strain DSM 684 / 11070)</name>
    <dbReference type="NCBI Taxonomy" id="281689"/>
    <lineage>
        <taxon>Bacteria</taxon>
        <taxon>Pseudomonadati</taxon>
        <taxon>Thermodesulfobacteriota</taxon>
        <taxon>Desulfuromonadia</taxon>
        <taxon>Desulfuromonadales</taxon>
        <taxon>Desulfuromonadaceae</taxon>
        <taxon>Desulfuromonas</taxon>
    </lineage>
</organism>
<accession>Q1JVV1</accession>
<evidence type="ECO:0000313" key="3">
    <source>
        <dbReference type="Proteomes" id="UP000005695"/>
    </source>
</evidence>
<dbReference type="Gene3D" id="3.30.700.10">
    <property type="entry name" value="Glycoprotein, Type 4 Pilin"/>
    <property type="match status" value="1"/>
</dbReference>